<protein>
    <recommendedName>
        <fullName evidence="3">Lipoprotein</fullName>
    </recommendedName>
</protein>
<proteinExistence type="predicted"/>
<evidence type="ECO:0000313" key="2">
    <source>
        <dbReference type="Proteomes" id="UP001331761"/>
    </source>
</evidence>
<evidence type="ECO:0000313" key="1">
    <source>
        <dbReference type="EMBL" id="KAK5973848.1"/>
    </source>
</evidence>
<dbReference type="AlphaFoldDB" id="A0AAN8IKE5"/>
<accession>A0AAN8IKE5</accession>
<gene>
    <name evidence="1" type="ORF">GCK32_015724</name>
</gene>
<comment type="caution">
    <text evidence="1">The sequence shown here is derived from an EMBL/GenBank/DDBJ whole genome shotgun (WGS) entry which is preliminary data.</text>
</comment>
<keyword evidence="2" id="KW-1185">Reference proteome</keyword>
<sequence>MLTRRMASVILLIGGCTKKEEGGALRSIEELSFRENSDGIDVKSRVVGELQEPRRSPAVFAEKDGFLVVGGCQEKGVHARSAERLLWSRDSLVSNGSFFHDVVEATSCAASFKLDVCDRDILFLLCRSTTRYLEFRSPSAKSTPYGVEVIAAPCFSLLFERERETKMRCGQVDEFLQTL</sequence>
<dbReference type="PROSITE" id="PS51257">
    <property type="entry name" value="PROKAR_LIPOPROTEIN"/>
    <property type="match status" value="1"/>
</dbReference>
<dbReference type="Proteomes" id="UP001331761">
    <property type="component" value="Unassembled WGS sequence"/>
</dbReference>
<dbReference type="EMBL" id="WIXE01014971">
    <property type="protein sequence ID" value="KAK5973848.1"/>
    <property type="molecule type" value="Genomic_DNA"/>
</dbReference>
<name>A0AAN8IKE5_TRICO</name>
<reference evidence="1 2" key="1">
    <citation type="submission" date="2019-10" db="EMBL/GenBank/DDBJ databases">
        <title>Assembly and Annotation for the nematode Trichostrongylus colubriformis.</title>
        <authorList>
            <person name="Martin J."/>
        </authorList>
    </citation>
    <scope>NUCLEOTIDE SEQUENCE [LARGE SCALE GENOMIC DNA]</scope>
    <source>
        <strain evidence="1">G859</strain>
        <tissue evidence="1">Whole worm</tissue>
    </source>
</reference>
<evidence type="ECO:0008006" key="3">
    <source>
        <dbReference type="Google" id="ProtNLM"/>
    </source>
</evidence>
<organism evidence="1 2">
    <name type="scientific">Trichostrongylus colubriformis</name>
    <name type="common">Black scour worm</name>
    <dbReference type="NCBI Taxonomy" id="6319"/>
    <lineage>
        <taxon>Eukaryota</taxon>
        <taxon>Metazoa</taxon>
        <taxon>Ecdysozoa</taxon>
        <taxon>Nematoda</taxon>
        <taxon>Chromadorea</taxon>
        <taxon>Rhabditida</taxon>
        <taxon>Rhabditina</taxon>
        <taxon>Rhabditomorpha</taxon>
        <taxon>Strongyloidea</taxon>
        <taxon>Trichostrongylidae</taxon>
        <taxon>Trichostrongylus</taxon>
    </lineage>
</organism>